<keyword evidence="1" id="KW-0677">Repeat</keyword>
<comment type="similarity">
    <text evidence="6">Belongs to the helicase family. Dicer subfamily.</text>
</comment>
<evidence type="ECO:0000256" key="6">
    <source>
        <dbReference type="PROSITE-ProRule" id="PRU00657"/>
    </source>
</evidence>
<feature type="region of interest" description="Disordered" evidence="7">
    <location>
        <begin position="1418"/>
        <end position="1466"/>
    </location>
</feature>
<dbReference type="GO" id="GO:0005634">
    <property type="term" value="C:nucleus"/>
    <property type="evidence" value="ECO:0007669"/>
    <property type="project" value="TreeGrafter"/>
</dbReference>
<evidence type="ECO:0000256" key="1">
    <source>
        <dbReference type="ARBA" id="ARBA00022737"/>
    </source>
</evidence>
<evidence type="ECO:0000313" key="12">
    <source>
        <dbReference type="EMBL" id="OCH90640.1"/>
    </source>
</evidence>
<dbReference type="InterPro" id="IPR027417">
    <property type="entry name" value="P-loop_NTPase"/>
</dbReference>
<dbReference type="Pfam" id="PF00636">
    <property type="entry name" value="Ribonuclease_3"/>
    <property type="match status" value="2"/>
</dbReference>
<feature type="domain" description="RNase III" evidence="8">
    <location>
        <begin position="1121"/>
        <end position="1268"/>
    </location>
</feature>
<dbReference type="PANTHER" id="PTHR14950:SF37">
    <property type="entry name" value="ENDORIBONUCLEASE DICER"/>
    <property type="match status" value="1"/>
</dbReference>
<dbReference type="Proteomes" id="UP000250043">
    <property type="component" value="Unassembled WGS sequence"/>
</dbReference>
<evidence type="ECO:0000259" key="9">
    <source>
        <dbReference type="PROSITE" id="PS51192"/>
    </source>
</evidence>
<dbReference type="Gene3D" id="3.30.160.380">
    <property type="entry name" value="Dicer dimerisation domain"/>
    <property type="match status" value="1"/>
</dbReference>
<dbReference type="Pfam" id="PF00271">
    <property type="entry name" value="Helicase_C"/>
    <property type="match status" value="1"/>
</dbReference>
<evidence type="ECO:0000259" key="10">
    <source>
        <dbReference type="PROSITE" id="PS51194"/>
    </source>
</evidence>
<dbReference type="InterPro" id="IPR000999">
    <property type="entry name" value="RNase_III_dom"/>
</dbReference>
<dbReference type="InterPro" id="IPR014001">
    <property type="entry name" value="Helicase_ATP-bd"/>
</dbReference>
<feature type="compositionally biased region" description="Polar residues" evidence="7">
    <location>
        <begin position="1450"/>
        <end position="1460"/>
    </location>
</feature>
<dbReference type="PROSITE" id="PS51192">
    <property type="entry name" value="HELICASE_ATP_BIND_1"/>
    <property type="match status" value="1"/>
</dbReference>
<dbReference type="Gene3D" id="1.10.1520.10">
    <property type="entry name" value="Ribonuclease III domain"/>
    <property type="match status" value="2"/>
</dbReference>
<feature type="domain" description="Dicer dsRNA-binding fold" evidence="11">
    <location>
        <begin position="559"/>
        <end position="659"/>
    </location>
</feature>
<dbReference type="Gene3D" id="3.40.50.300">
    <property type="entry name" value="P-loop containing nucleotide triphosphate hydrolases"/>
    <property type="match status" value="2"/>
</dbReference>
<evidence type="ECO:0000313" key="13">
    <source>
        <dbReference type="Proteomes" id="UP000250043"/>
    </source>
</evidence>
<keyword evidence="2" id="KW-0547">Nucleotide-binding</keyword>
<dbReference type="SMART" id="SM00535">
    <property type="entry name" value="RIBOc"/>
    <property type="match status" value="2"/>
</dbReference>
<evidence type="ECO:0000256" key="3">
    <source>
        <dbReference type="ARBA" id="ARBA00022801"/>
    </source>
</evidence>
<evidence type="ECO:0000256" key="5">
    <source>
        <dbReference type="ARBA" id="ARBA00022840"/>
    </source>
</evidence>
<evidence type="ECO:0000259" key="11">
    <source>
        <dbReference type="PROSITE" id="PS51327"/>
    </source>
</evidence>
<keyword evidence="3 12" id="KW-0378">Hydrolase</keyword>
<sequence length="1466" mass="164923">MSSVRVEDLNETLLPRRYQEEIFSRAQDGNVIAALDTGSGKTYISTLLIRWISVRDAGLGKIIVFLVPKVALVDQQGDFVAKHTPLRVSKFCGATAIDMADRSGWLKELENVDVLVMTAQLFLNILTHGHWALDKVSLMVIDECHHTRKNHAYNGIMREYFQLPARKRPKIFGMTASPVWNPKDAMESLSTLERNLDAKVMAVRQHIDELKAHAPKPKEWVHEYPSSPPAYPEYPSCSLWERLSTITFPSDIDIPVEKIHARYEMTLQTLGPYGADLFLYMDLRQRISQILDQAMEGDLDSVAIKHYYQDGDIYMAPTISDVQLPPQIKELEFILDDFRELFEDETNPDVVPVTVHLKWCSPKVRTLIDILFDQYTSTFQGIIFVEQRHVAACLARMLPRVPQLSHLIRCAQLIGHGTSNNIYKSRAKGMAVRNQQDVVKLFRERQVNLLVATSVAEEGLDFPACDLVIRFDPLQHMVGYLQSRGRARHQTSTFIIMVEQGHEAHIARYRAFAESEPQIRQVYQTRDDYKRLIAIEEEEEGEIIDPLDIAERERFVVPSTGAVLTYNSASGLLHQLCTLVPRDRFTPIALPKYEGDFISTIRLPLSLPLPPEHLVYTGPEKRSKKEAKRAVAFVAVKNLHALNVFDDYLLPAKSVKGRDREDPDGWPLLDVSKVPHIMHVLVRDPWTRGEKQYLHIVYLDGRPTAGLITGTLLPPVELACGGIFVSAGEGQPLEFDAEDEWHQRRGLEDFMRIGLWWCITGKAITLPLTCYLVPITHELQVDFDAIERTVRDPHGSPDWSEIGEEHCGRVLVMCSSEHGRPLILRRIRDDITPMSRPPEGSREGGHATYWDYWTQRWTRKRFIPDVPEGGPCIEAEHFVRHITCAYALDHSDISPPISSAAQVFLYPQRMCRVAQISEDVFRTFHILPELCHRITDVWRARTARAELGLPPIADDLMVQALTLPAAAAGFSNQLLETLGDAVLKLGAAVHLFNKYPHRHEGQLDMLRRTCVCNRTLLARAIEHRLEQYLTSETQHIRVWRYITPEDHDPSIAEPLRFAARTFPRRSLQDCMEATLGASFATGGIQMALRAGTALGLSFGGPLPWNVRYGGRSPENPVSPLFSELQEALVYQFKHGQLLFEAVTHPSFGSYDNMSYQRLEFLGDALIDLVVMRYLYFKYPKATSGQLSWARSRAVCASALAWAAVNRLELHKILLVNNVGLSVAIGKYVPILKEISNVDIINNGWKQDPPKAISDVLESVLGAVLIDSDYDFEKAAVVVETAMADLLAVLTPDLPRDPISELMVWAAQSSCCKITFRKVQSRPDVKRYDAFSVIAHDIDVVGPVAAPNLSRAKGLAAERARVALSDPSSPYHLSRICNCGKGPTVEVEKEVQETIDTSEPKALDDETEIGFTALARVTNEELGGSESAAEIDTETNPVANGEEENKLNEPMQVNQADQSPSEPEAVV</sequence>
<evidence type="ECO:0000256" key="4">
    <source>
        <dbReference type="ARBA" id="ARBA00022806"/>
    </source>
</evidence>
<evidence type="ECO:0000259" key="8">
    <source>
        <dbReference type="PROSITE" id="PS50142"/>
    </source>
</evidence>
<keyword evidence="4" id="KW-0347">Helicase</keyword>
<proteinExistence type="inferred from homology"/>
<protein>
    <submittedName>
        <fullName evidence="12">P-loop containing nucleoside triphosphate hydrolase protein</fullName>
    </submittedName>
</protein>
<dbReference type="InterPro" id="IPR036389">
    <property type="entry name" value="RNase_III_sf"/>
</dbReference>
<dbReference type="CDD" id="cd18034">
    <property type="entry name" value="DEXHc_dicer"/>
    <property type="match status" value="1"/>
</dbReference>
<keyword evidence="5" id="KW-0067">ATP-binding</keyword>
<dbReference type="GO" id="GO:0030422">
    <property type="term" value="P:siRNA processing"/>
    <property type="evidence" value="ECO:0007669"/>
    <property type="project" value="TreeGrafter"/>
</dbReference>
<name>A0A8E2DJP9_9APHY</name>
<reference evidence="12 13" key="1">
    <citation type="submission" date="2016-07" db="EMBL/GenBank/DDBJ databases">
        <title>Draft genome of the white-rot fungus Obba rivulosa 3A-2.</title>
        <authorList>
            <consortium name="DOE Joint Genome Institute"/>
            <person name="Miettinen O."/>
            <person name="Riley R."/>
            <person name="Acob R."/>
            <person name="Barry K."/>
            <person name="Cullen D."/>
            <person name="De Vries R."/>
            <person name="Hainaut M."/>
            <person name="Hatakka A."/>
            <person name="Henrissat B."/>
            <person name="Hilden K."/>
            <person name="Kuo R."/>
            <person name="Labutti K."/>
            <person name="Lipzen A."/>
            <person name="Makela M.R."/>
            <person name="Sandor L."/>
            <person name="Spatafora J.W."/>
            <person name="Grigoriev I.V."/>
            <person name="Hibbett D.S."/>
        </authorList>
    </citation>
    <scope>NUCLEOTIDE SEQUENCE [LARGE SCALE GENOMIC DNA]</scope>
    <source>
        <strain evidence="12 13">3A-2</strain>
    </source>
</reference>
<keyword evidence="13" id="KW-1185">Reference proteome</keyword>
<dbReference type="GO" id="GO:0003723">
    <property type="term" value="F:RNA binding"/>
    <property type="evidence" value="ECO:0007669"/>
    <property type="project" value="UniProtKB-UniRule"/>
</dbReference>
<dbReference type="SMART" id="SM00487">
    <property type="entry name" value="DEXDc"/>
    <property type="match status" value="1"/>
</dbReference>
<dbReference type="PANTHER" id="PTHR14950">
    <property type="entry name" value="DICER-RELATED"/>
    <property type="match status" value="1"/>
</dbReference>
<feature type="domain" description="RNase III" evidence="8">
    <location>
        <begin position="940"/>
        <end position="1083"/>
    </location>
</feature>
<evidence type="ECO:0000256" key="7">
    <source>
        <dbReference type="SAM" id="MobiDB-lite"/>
    </source>
</evidence>
<dbReference type="InterPro" id="IPR005034">
    <property type="entry name" value="Dicer_dimerisation"/>
</dbReference>
<dbReference type="OrthoDB" id="416741at2759"/>
<dbReference type="InterPro" id="IPR011545">
    <property type="entry name" value="DEAD/DEAH_box_helicase_dom"/>
</dbReference>
<dbReference type="EMBL" id="KV722400">
    <property type="protein sequence ID" value="OCH90640.1"/>
    <property type="molecule type" value="Genomic_DNA"/>
</dbReference>
<dbReference type="SUPFAM" id="SSF69065">
    <property type="entry name" value="RNase III domain-like"/>
    <property type="match status" value="2"/>
</dbReference>
<organism evidence="12 13">
    <name type="scientific">Obba rivulosa</name>
    <dbReference type="NCBI Taxonomy" id="1052685"/>
    <lineage>
        <taxon>Eukaryota</taxon>
        <taxon>Fungi</taxon>
        <taxon>Dikarya</taxon>
        <taxon>Basidiomycota</taxon>
        <taxon>Agaricomycotina</taxon>
        <taxon>Agaricomycetes</taxon>
        <taxon>Polyporales</taxon>
        <taxon>Gelatoporiaceae</taxon>
        <taxon>Obba</taxon>
    </lineage>
</organism>
<feature type="domain" description="Helicase ATP-binding" evidence="9">
    <location>
        <begin position="22"/>
        <end position="196"/>
    </location>
</feature>
<dbReference type="GO" id="GO:0004525">
    <property type="term" value="F:ribonuclease III activity"/>
    <property type="evidence" value="ECO:0007669"/>
    <property type="project" value="InterPro"/>
</dbReference>
<dbReference type="PROSITE" id="PS51327">
    <property type="entry name" value="DICER_DSRBF"/>
    <property type="match status" value="1"/>
</dbReference>
<dbReference type="SMART" id="SM00490">
    <property type="entry name" value="HELICc"/>
    <property type="match status" value="1"/>
</dbReference>
<dbReference type="CDD" id="cd00593">
    <property type="entry name" value="RIBOc"/>
    <property type="match status" value="2"/>
</dbReference>
<dbReference type="GO" id="GO:0005737">
    <property type="term" value="C:cytoplasm"/>
    <property type="evidence" value="ECO:0007669"/>
    <property type="project" value="TreeGrafter"/>
</dbReference>
<dbReference type="PROSITE" id="PS00517">
    <property type="entry name" value="RNASE_3_1"/>
    <property type="match status" value="1"/>
</dbReference>
<feature type="domain" description="Helicase C-terminal" evidence="10">
    <location>
        <begin position="371"/>
        <end position="555"/>
    </location>
</feature>
<accession>A0A8E2DJP9</accession>
<gene>
    <name evidence="12" type="ORF">OBBRIDRAFT_887545</name>
</gene>
<dbReference type="PROSITE" id="PS50142">
    <property type="entry name" value="RNASE_3_2"/>
    <property type="match status" value="2"/>
</dbReference>
<dbReference type="GO" id="GO:0005524">
    <property type="term" value="F:ATP binding"/>
    <property type="evidence" value="ECO:0007669"/>
    <property type="project" value="UniProtKB-KW"/>
</dbReference>
<dbReference type="PROSITE" id="PS51194">
    <property type="entry name" value="HELICASE_CTER"/>
    <property type="match status" value="1"/>
</dbReference>
<dbReference type="GO" id="GO:0004386">
    <property type="term" value="F:helicase activity"/>
    <property type="evidence" value="ECO:0007669"/>
    <property type="project" value="UniProtKB-KW"/>
</dbReference>
<dbReference type="Pfam" id="PF03368">
    <property type="entry name" value="Dicer_dimer"/>
    <property type="match status" value="1"/>
</dbReference>
<dbReference type="Pfam" id="PF00270">
    <property type="entry name" value="DEAD"/>
    <property type="match status" value="1"/>
</dbReference>
<dbReference type="SUPFAM" id="SSF52540">
    <property type="entry name" value="P-loop containing nucleoside triphosphate hydrolases"/>
    <property type="match status" value="1"/>
</dbReference>
<dbReference type="InterPro" id="IPR038248">
    <property type="entry name" value="Dicer_dimer_sf"/>
</dbReference>
<dbReference type="InterPro" id="IPR001650">
    <property type="entry name" value="Helicase_C-like"/>
</dbReference>
<keyword evidence="6" id="KW-0694">RNA-binding</keyword>
<evidence type="ECO:0000256" key="2">
    <source>
        <dbReference type="ARBA" id="ARBA00022741"/>
    </source>
</evidence>